<keyword evidence="2" id="KW-0378">Hydrolase</keyword>
<reference evidence="4" key="1">
    <citation type="submission" date="2022-07" db="EMBL/GenBank/DDBJ databases">
        <title>Phylogenomic reconstructions and comparative analyses of Kickxellomycotina fungi.</title>
        <authorList>
            <person name="Reynolds N.K."/>
            <person name="Stajich J.E."/>
            <person name="Barry K."/>
            <person name="Grigoriev I.V."/>
            <person name="Crous P."/>
            <person name="Smith M.E."/>
        </authorList>
    </citation>
    <scope>NUCLEOTIDE SEQUENCE</scope>
    <source>
        <strain evidence="4">NRRL 1566</strain>
    </source>
</reference>
<sequence length="165" mass="18621">MRQLEQTHPEIANAARNDPQEFTRLLAQLRQQQEGAAQRQQEELERLHANPFDVEAQQRIEEMIRQENIMRNMEAALEHNPESFASVSMLYISVMVNQVPIKALVDSGAQASVMSRQCAEQCGIMRLVDSRFAGEARGVGRAKILGRVHNAQMKLGSQILMCSFS</sequence>
<dbReference type="InterPro" id="IPR001995">
    <property type="entry name" value="Peptidase_A2_cat"/>
</dbReference>
<keyword evidence="1" id="KW-0645">Protease</keyword>
<dbReference type="AlphaFoldDB" id="A0A9W8I0I2"/>
<dbReference type="PANTHER" id="PTHR15397">
    <property type="entry name" value="SODIUM-GLUCOSE COTRANSPORTER REGULATORY PROTEIN -RELATED"/>
    <property type="match status" value="1"/>
</dbReference>
<dbReference type="EMBL" id="JANBUW010001882">
    <property type="protein sequence ID" value="KAJ2842183.1"/>
    <property type="molecule type" value="Genomic_DNA"/>
</dbReference>
<keyword evidence="1" id="KW-0064">Aspartyl protease</keyword>
<dbReference type="Proteomes" id="UP001139887">
    <property type="component" value="Unassembled WGS sequence"/>
</dbReference>
<dbReference type="Pfam" id="PF09668">
    <property type="entry name" value="Asp_protease"/>
    <property type="match status" value="1"/>
</dbReference>
<evidence type="ECO:0000259" key="3">
    <source>
        <dbReference type="PROSITE" id="PS50175"/>
    </source>
</evidence>
<feature type="non-terminal residue" evidence="4">
    <location>
        <position position="165"/>
    </location>
</feature>
<accession>A0A9W8I0I2</accession>
<evidence type="ECO:0000256" key="1">
    <source>
        <dbReference type="ARBA" id="ARBA00022750"/>
    </source>
</evidence>
<dbReference type="GO" id="GO:0004190">
    <property type="term" value="F:aspartic-type endopeptidase activity"/>
    <property type="evidence" value="ECO:0007669"/>
    <property type="project" value="UniProtKB-KW"/>
</dbReference>
<keyword evidence="5" id="KW-1185">Reference proteome</keyword>
<protein>
    <submittedName>
        <fullName evidence="4">DNA damage-inducible protein 1</fullName>
    </submittedName>
</protein>
<dbReference type="InterPro" id="IPR021109">
    <property type="entry name" value="Peptidase_aspartic_dom_sf"/>
</dbReference>
<dbReference type="GO" id="GO:0006508">
    <property type="term" value="P:proteolysis"/>
    <property type="evidence" value="ECO:0007669"/>
    <property type="project" value="InterPro"/>
</dbReference>
<dbReference type="PROSITE" id="PS00141">
    <property type="entry name" value="ASP_PROTEASE"/>
    <property type="match status" value="1"/>
</dbReference>
<feature type="domain" description="Peptidase A2" evidence="3">
    <location>
        <begin position="101"/>
        <end position="140"/>
    </location>
</feature>
<evidence type="ECO:0000313" key="4">
    <source>
        <dbReference type="EMBL" id="KAJ2842183.1"/>
    </source>
</evidence>
<dbReference type="OrthoDB" id="1047367at2759"/>
<proteinExistence type="predicted"/>
<evidence type="ECO:0000313" key="5">
    <source>
        <dbReference type="Proteomes" id="UP001139887"/>
    </source>
</evidence>
<dbReference type="InterPro" id="IPR019103">
    <property type="entry name" value="Peptidase_aspartic_DDI1-type"/>
</dbReference>
<evidence type="ECO:0000256" key="2">
    <source>
        <dbReference type="ARBA" id="ARBA00022801"/>
    </source>
</evidence>
<dbReference type="SUPFAM" id="SSF50630">
    <property type="entry name" value="Acid proteases"/>
    <property type="match status" value="1"/>
</dbReference>
<dbReference type="PROSITE" id="PS50175">
    <property type="entry name" value="ASP_PROT_RETROV"/>
    <property type="match status" value="1"/>
</dbReference>
<dbReference type="Gene3D" id="2.40.70.10">
    <property type="entry name" value="Acid Proteases"/>
    <property type="match status" value="1"/>
</dbReference>
<dbReference type="InterPro" id="IPR001969">
    <property type="entry name" value="Aspartic_peptidase_AS"/>
</dbReference>
<name>A0A9W8I0I2_9FUNG</name>
<comment type="caution">
    <text evidence="4">The sequence shown here is derived from an EMBL/GenBank/DDBJ whole genome shotgun (WGS) entry which is preliminary data.</text>
</comment>
<organism evidence="4 5">
    <name type="scientific">Coemansia brasiliensis</name>
    <dbReference type="NCBI Taxonomy" id="2650707"/>
    <lineage>
        <taxon>Eukaryota</taxon>
        <taxon>Fungi</taxon>
        <taxon>Fungi incertae sedis</taxon>
        <taxon>Zoopagomycota</taxon>
        <taxon>Kickxellomycotina</taxon>
        <taxon>Kickxellomycetes</taxon>
        <taxon>Kickxellales</taxon>
        <taxon>Kickxellaceae</taxon>
        <taxon>Coemansia</taxon>
    </lineage>
</organism>
<gene>
    <name evidence="4" type="primary">DDI1_2</name>
    <name evidence="4" type="ORF">IWW36_006000</name>
</gene>
<dbReference type="PANTHER" id="PTHR15397:SF3">
    <property type="entry name" value="DNA DAMAGE INDUCIBLE 1 HOMOLOG 2"/>
    <property type="match status" value="1"/>
</dbReference>